<organism evidence="3 4">
    <name type="scientific">Candidatus Staskawiczbacteria bacterium RIFCSPHIGHO2_02_FULL_42_22</name>
    <dbReference type="NCBI Taxonomy" id="1802207"/>
    <lineage>
        <taxon>Bacteria</taxon>
        <taxon>Candidatus Staskawicziibacteriota</taxon>
    </lineage>
</organism>
<feature type="transmembrane region" description="Helical" evidence="2">
    <location>
        <begin position="12"/>
        <end position="30"/>
    </location>
</feature>
<proteinExistence type="predicted"/>
<evidence type="ECO:0000256" key="1">
    <source>
        <dbReference type="SAM" id="MobiDB-lite"/>
    </source>
</evidence>
<feature type="transmembrane region" description="Helical" evidence="2">
    <location>
        <begin position="137"/>
        <end position="156"/>
    </location>
</feature>
<protein>
    <submittedName>
        <fullName evidence="3">Uncharacterized protein</fullName>
    </submittedName>
</protein>
<keyword evidence="2" id="KW-0472">Membrane</keyword>
<feature type="compositionally biased region" description="Low complexity" evidence="1">
    <location>
        <begin position="186"/>
        <end position="200"/>
    </location>
</feature>
<dbReference type="Proteomes" id="UP000178820">
    <property type="component" value="Unassembled WGS sequence"/>
</dbReference>
<reference evidence="3 4" key="1">
    <citation type="journal article" date="2016" name="Nat. Commun.">
        <title>Thousands of microbial genomes shed light on interconnected biogeochemical processes in an aquifer system.</title>
        <authorList>
            <person name="Anantharaman K."/>
            <person name="Brown C.T."/>
            <person name="Hug L.A."/>
            <person name="Sharon I."/>
            <person name="Castelle C.J."/>
            <person name="Probst A.J."/>
            <person name="Thomas B.C."/>
            <person name="Singh A."/>
            <person name="Wilkins M.J."/>
            <person name="Karaoz U."/>
            <person name="Brodie E.L."/>
            <person name="Williams K.H."/>
            <person name="Hubbard S.S."/>
            <person name="Banfield J.F."/>
        </authorList>
    </citation>
    <scope>NUCLEOTIDE SEQUENCE [LARGE SCALE GENOMIC DNA]</scope>
</reference>
<evidence type="ECO:0000256" key="2">
    <source>
        <dbReference type="SAM" id="Phobius"/>
    </source>
</evidence>
<dbReference type="STRING" id="1802207.A3D44_02595"/>
<evidence type="ECO:0000313" key="4">
    <source>
        <dbReference type="Proteomes" id="UP000178820"/>
    </source>
</evidence>
<gene>
    <name evidence="3" type="ORF">A3D44_02595</name>
</gene>
<accession>A0A1G2I3C0</accession>
<keyword evidence="2" id="KW-0812">Transmembrane</keyword>
<feature type="transmembrane region" description="Helical" evidence="2">
    <location>
        <begin position="36"/>
        <end position="57"/>
    </location>
</feature>
<name>A0A1G2I3C0_9BACT</name>
<sequence length="200" mass="21666">MSSEVTSPQGLLMLIIAGCFDIAAILIFLIEVWVDLGIFSTLVGWTGLLFVLTWAFLTGRMSVTDITNILKRKSKKGSGSPEKIAGSSDMKDWKQNKDGVYELQNKESPETDDANNQGTSGLSGFTKKFGWGLIVELVPWISAVLPMLTMLVWRLLRDDSGGVSQNNDSQEEGQSGTLKMPDKKPTSAPQTPAAPAEKAA</sequence>
<dbReference type="EMBL" id="MHOT01000012">
    <property type="protein sequence ID" value="OGZ69324.1"/>
    <property type="molecule type" value="Genomic_DNA"/>
</dbReference>
<feature type="compositionally biased region" description="Polar residues" evidence="1">
    <location>
        <begin position="162"/>
        <end position="177"/>
    </location>
</feature>
<feature type="region of interest" description="Disordered" evidence="1">
    <location>
        <begin position="162"/>
        <end position="200"/>
    </location>
</feature>
<keyword evidence="2" id="KW-1133">Transmembrane helix</keyword>
<dbReference type="AlphaFoldDB" id="A0A1G2I3C0"/>
<feature type="region of interest" description="Disordered" evidence="1">
    <location>
        <begin position="73"/>
        <end position="92"/>
    </location>
</feature>
<comment type="caution">
    <text evidence="3">The sequence shown here is derived from an EMBL/GenBank/DDBJ whole genome shotgun (WGS) entry which is preliminary data.</text>
</comment>
<evidence type="ECO:0000313" key="3">
    <source>
        <dbReference type="EMBL" id="OGZ69324.1"/>
    </source>
</evidence>